<gene>
    <name evidence="2" type="ORF">ERD32_01840</name>
</gene>
<dbReference type="Proteomes" id="UP000289808">
    <property type="component" value="Unassembled WGS sequence"/>
</dbReference>
<organism evidence="2 3">
    <name type="scientific">Lactobacillus crispatus</name>
    <dbReference type="NCBI Taxonomy" id="47770"/>
    <lineage>
        <taxon>Bacteria</taxon>
        <taxon>Bacillati</taxon>
        <taxon>Bacillota</taxon>
        <taxon>Bacilli</taxon>
        <taxon>Lactobacillales</taxon>
        <taxon>Lactobacillaceae</taxon>
        <taxon>Lactobacillus</taxon>
    </lineage>
</organism>
<dbReference type="EMBL" id="SCLX01000007">
    <property type="protein sequence ID" value="RXF59466.1"/>
    <property type="molecule type" value="Genomic_DNA"/>
</dbReference>
<evidence type="ECO:0000313" key="3">
    <source>
        <dbReference type="Proteomes" id="UP000289808"/>
    </source>
</evidence>
<dbReference type="AlphaFoldDB" id="A0A4V1KGR1"/>
<accession>A0A4V1KGR1</accession>
<comment type="caution">
    <text evidence="2">The sequence shown here is derived from an EMBL/GenBank/DDBJ whole genome shotgun (WGS) entry which is preliminary data.</text>
</comment>
<protein>
    <submittedName>
        <fullName evidence="2">Uncharacterized protein</fullName>
    </submittedName>
</protein>
<evidence type="ECO:0000313" key="2">
    <source>
        <dbReference type="EMBL" id="RXF59466.1"/>
    </source>
</evidence>
<sequence>MAVVSGLTEPKAQTPESKPTSHKTKRKSKSEKEFEKKMDKIAKKQDKEFNSKKSSSSSKSSKKTGVPSNKSLRKQVQKEHLTTLKKQLSSLDSEKYGGDTIDSINVMGSGHIEVTFTKSFIKQDTKDERTLIQKSIVDDISDAYNRLAPYPGNISKADIVFFDTDGNGYGIWDTDGNKEGE</sequence>
<evidence type="ECO:0000256" key="1">
    <source>
        <dbReference type="SAM" id="MobiDB-lite"/>
    </source>
</evidence>
<reference evidence="2 3" key="1">
    <citation type="submission" date="2019-01" db="EMBL/GenBank/DDBJ databases">
        <title>The genome sequence of Lactobacillus crispatus L49.</title>
        <authorList>
            <person name="Zhong J."/>
            <person name="Zhang J."/>
        </authorList>
    </citation>
    <scope>NUCLEOTIDE SEQUENCE [LARGE SCALE GENOMIC DNA]</scope>
    <source>
        <strain evidence="2 3">L49</strain>
    </source>
</reference>
<dbReference type="RefSeq" id="WP_128733921.1">
    <property type="nucleotide sequence ID" value="NZ_SCLX01000007.1"/>
</dbReference>
<feature type="region of interest" description="Disordered" evidence="1">
    <location>
        <begin position="1"/>
        <end position="80"/>
    </location>
</feature>
<name>A0A4V1KGR1_9LACO</name>
<feature type="compositionally biased region" description="Basic and acidic residues" evidence="1">
    <location>
        <begin position="30"/>
        <end position="51"/>
    </location>
</feature>
<proteinExistence type="predicted"/>
<feature type="compositionally biased region" description="Basic residues" evidence="1">
    <location>
        <begin position="20"/>
        <end position="29"/>
    </location>
</feature>